<dbReference type="GeneID" id="7823179"/>
<sequence length="549" mass="63785">MQVFINKNLNLQQVSRLFKLRAHSFSTSEQLRIKNLNALKHELKNNPLFDRAFPEYKGKKPETTVVKKQEELDFIRSLGLKERINKNISLEEAEHQNFKQFVEGFRSPSGPLKYMDHEEKQKINFLIDQKLEELEATGLTREEILYDNPTHTGLPLNQDPFFQYIKNNYTAREVLLKPGEEYTVQKIIDLALRQDIGADPSQSAAKLKNQKVYHASKMGLPSSRKNPNAFDNTSYLGATSSTSEHYIKELVRPDRKNHEIPLTKAQTRKQSIRKINYFDIHWRNTELITQFVNNSGCIKNKIQNRLTRPQQKKIARTIRLSREMLLMPFRGYIKPSDKKSLTTLQEDVENTVRTAINIETGHIYIKGSVNEYRNVTKEFENLNDNFDAKRAEQSKDYVIDGNSQKLETTEELTLLEARMHSAQLKEKQLKDLGVDTQAIREKYQASPKNPQLTIDNILSIQTKQYIYPPEFEQLDKKNQDQFKESFSKFQEKINQVPVDKFASLLVHEKATDATEFSNKIQESDISLQESLEYVNQIRSRGGLSTPLKI</sequence>
<dbReference type="InParanoid" id="Q23K82"/>
<keyword evidence="5" id="KW-1185">Reference proteome</keyword>
<dbReference type="GO" id="GO:0006412">
    <property type="term" value="P:translation"/>
    <property type="evidence" value="ECO:0007669"/>
    <property type="project" value="InterPro"/>
</dbReference>
<dbReference type="GO" id="GO:0005840">
    <property type="term" value="C:ribosome"/>
    <property type="evidence" value="ECO:0007669"/>
    <property type="project" value="UniProtKB-KW"/>
</dbReference>
<dbReference type="EMBL" id="GG662673">
    <property type="protein sequence ID" value="EAR96961.2"/>
    <property type="molecule type" value="Genomic_DNA"/>
</dbReference>
<feature type="coiled-coil region" evidence="3">
    <location>
        <begin position="365"/>
        <end position="392"/>
    </location>
</feature>
<keyword evidence="3" id="KW-0175">Coiled coil</keyword>
<dbReference type="Gene3D" id="4.10.640.10">
    <property type="entry name" value="Ribosomal protein S18"/>
    <property type="match status" value="1"/>
</dbReference>
<evidence type="ECO:0000313" key="4">
    <source>
        <dbReference type="EMBL" id="EAR96961.2"/>
    </source>
</evidence>
<dbReference type="AlphaFoldDB" id="Q23K82"/>
<keyword evidence="2" id="KW-0687">Ribonucleoprotein</keyword>
<evidence type="ECO:0000256" key="2">
    <source>
        <dbReference type="ARBA" id="ARBA00023274"/>
    </source>
</evidence>
<dbReference type="InterPro" id="IPR036870">
    <property type="entry name" value="Ribosomal_bS18_sf"/>
</dbReference>
<dbReference type="OrthoDB" id="311516at2759"/>
<proteinExistence type="evidence at protein level"/>
<dbReference type="GO" id="GO:1990904">
    <property type="term" value="C:ribonucleoprotein complex"/>
    <property type="evidence" value="ECO:0007669"/>
    <property type="project" value="UniProtKB-KW"/>
</dbReference>
<dbReference type="GO" id="GO:0003735">
    <property type="term" value="F:structural constituent of ribosome"/>
    <property type="evidence" value="ECO:0007669"/>
    <property type="project" value="InterPro"/>
</dbReference>
<dbReference type="KEGG" id="tet:TTHERM_00194530"/>
<dbReference type="Pfam" id="PF01084">
    <property type="entry name" value="Ribosomal_S18"/>
    <property type="match status" value="1"/>
</dbReference>
<dbReference type="Proteomes" id="UP000009168">
    <property type="component" value="Unassembled WGS sequence"/>
</dbReference>
<dbReference type="RefSeq" id="XP_001017206.2">
    <property type="nucleotide sequence ID" value="XM_001017206.3"/>
</dbReference>
<keyword evidence="6" id="KW-0002">3D-structure</keyword>
<evidence type="ECO:0000256" key="1">
    <source>
        <dbReference type="ARBA" id="ARBA00022980"/>
    </source>
</evidence>
<evidence type="ECO:0007829" key="6">
    <source>
        <dbReference type="PDB" id="6Z1P"/>
    </source>
</evidence>
<dbReference type="EMDB" id="EMD-11032"/>
<dbReference type="HOGENOM" id="CLU_374513_0_0_1"/>
<accession>Q23K82</accession>
<evidence type="ECO:0000256" key="3">
    <source>
        <dbReference type="SAM" id="Coils"/>
    </source>
</evidence>
<dbReference type="eggNOG" id="ENOG502SNT9">
    <property type="taxonomic scope" value="Eukaryota"/>
</dbReference>
<organism evidence="4 5">
    <name type="scientific">Tetrahymena thermophila (strain SB210)</name>
    <dbReference type="NCBI Taxonomy" id="312017"/>
    <lineage>
        <taxon>Eukaryota</taxon>
        <taxon>Sar</taxon>
        <taxon>Alveolata</taxon>
        <taxon>Ciliophora</taxon>
        <taxon>Intramacronucleata</taxon>
        <taxon>Oligohymenophorea</taxon>
        <taxon>Hymenostomatida</taxon>
        <taxon>Tetrahymenina</taxon>
        <taxon>Tetrahymenidae</taxon>
        <taxon>Tetrahymena</taxon>
    </lineage>
</organism>
<evidence type="ECO:0000313" key="5">
    <source>
        <dbReference type="Proteomes" id="UP000009168"/>
    </source>
</evidence>
<dbReference type="STRING" id="312017.Q23K82"/>
<keyword evidence="1 4" id="KW-0689">Ribosomal protein</keyword>
<protein>
    <submittedName>
        <fullName evidence="4">Ribosomal protein S18</fullName>
    </submittedName>
</protein>
<dbReference type="PDB" id="6Z1P">
    <property type="method" value="EM"/>
    <property type="resolution" value="3.70 A"/>
    <property type="chains" value="Br=1-549"/>
</dbReference>
<reference evidence="5" key="1">
    <citation type="journal article" date="2006" name="PLoS Biol.">
        <title>Macronuclear genome sequence of the ciliate Tetrahymena thermophila, a model eukaryote.</title>
        <authorList>
            <person name="Eisen J.A."/>
            <person name="Coyne R.S."/>
            <person name="Wu M."/>
            <person name="Wu D."/>
            <person name="Thiagarajan M."/>
            <person name="Wortman J.R."/>
            <person name="Badger J.H."/>
            <person name="Ren Q."/>
            <person name="Amedeo P."/>
            <person name="Jones K.M."/>
            <person name="Tallon L.J."/>
            <person name="Delcher A.L."/>
            <person name="Salzberg S.L."/>
            <person name="Silva J.C."/>
            <person name="Haas B.J."/>
            <person name="Majoros W.H."/>
            <person name="Farzad M."/>
            <person name="Carlton J.M."/>
            <person name="Smith R.K. Jr."/>
            <person name="Garg J."/>
            <person name="Pearlman R.E."/>
            <person name="Karrer K.M."/>
            <person name="Sun L."/>
            <person name="Manning G."/>
            <person name="Elde N.C."/>
            <person name="Turkewitz A.P."/>
            <person name="Asai D.J."/>
            <person name="Wilkes D.E."/>
            <person name="Wang Y."/>
            <person name="Cai H."/>
            <person name="Collins K."/>
            <person name="Stewart B.A."/>
            <person name="Lee S.R."/>
            <person name="Wilamowska K."/>
            <person name="Weinberg Z."/>
            <person name="Ruzzo W.L."/>
            <person name="Wloga D."/>
            <person name="Gaertig J."/>
            <person name="Frankel J."/>
            <person name="Tsao C.-C."/>
            <person name="Gorovsky M.A."/>
            <person name="Keeling P.J."/>
            <person name="Waller R.F."/>
            <person name="Patron N.J."/>
            <person name="Cherry J.M."/>
            <person name="Stover N.A."/>
            <person name="Krieger C.J."/>
            <person name="del Toro C."/>
            <person name="Ryder H.F."/>
            <person name="Williamson S.C."/>
            <person name="Barbeau R.A."/>
            <person name="Hamilton E.P."/>
            <person name="Orias E."/>
        </authorList>
    </citation>
    <scope>NUCLEOTIDE SEQUENCE [LARGE SCALE GENOMIC DNA]</scope>
    <source>
        <strain evidence="5">SB210</strain>
    </source>
</reference>
<gene>
    <name evidence="4" type="ORF">TTHERM_00194530</name>
</gene>
<dbReference type="SUPFAM" id="SSF46911">
    <property type="entry name" value="Ribosomal protein S18"/>
    <property type="match status" value="1"/>
</dbReference>
<name>Q23K82_TETTS</name>
<dbReference type="InterPro" id="IPR001648">
    <property type="entry name" value="Ribosomal_bS18"/>
</dbReference>
<reference evidence="6" key="2">
    <citation type="journal article" date="2020" name="Elife">
        <title>Ciliate mitoribosome illuminates evolutionary steps of mitochondrial translation.</title>
        <authorList>
            <person name="Tobiasson V."/>
            <person name="Amunts A."/>
        </authorList>
    </citation>
    <scope>STRUCTURE BY ELECTRON MICROSCOPY (3.70 ANGSTROMS)</scope>
</reference>